<dbReference type="EC" id="5.1.3.15" evidence="3"/>
<accession>A0A1V8S981</accession>
<dbReference type="GO" id="GO:0005737">
    <property type="term" value="C:cytoplasm"/>
    <property type="evidence" value="ECO:0007669"/>
    <property type="project" value="TreeGrafter"/>
</dbReference>
<dbReference type="InterPro" id="IPR008183">
    <property type="entry name" value="Aldose_1/G6P_1-epimerase"/>
</dbReference>
<dbReference type="EMBL" id="NAJO01000093">
    <property type="protein sequence ID" value="OQN95480.1"/>
    <property type="molecule type" value="Genomic_DNA"/>
</dbReference>
<dbReference type="InParanoid" id="A0A1V8S981"/>
<dbReference type="SUPFAM" id="SSF74650">
    <property type="entry name" value="Galactose mutarotase-like"/>
    <property type="match status" value="1"/>
</dbReference>
<dbReference type="Gene3D" id="2.70.98.10">
    <property type="match status" value="1"/>
</dbReference>
<keyword evidence="7" id="KW-1185">Reference proteome</keyword>
<dbReference type="InterPro" id="IPR014718">
    <property type="entry name" value="GH-type_carb-bd"/>
</dbReference>
<feature type="region of interest" description="Disordered" evidence="5">
    <location>
        <begin position="309"/>
        <end position="424"/>
    </location>
</feature>
<dbReference type="InterPro" id="IPR025532">
    <property type="entry name" value="G6P_1-epimerase"/>
</dbReference>
<dbReference type="OrthoDB" id="1659429at2759"/>
<proteinExistence type="inferred from homology"/>
<feature type="region of interest" description="Disordered" evidence="5">
    <location>
        <begin position="1"/>
        <end position="33"/>
    </location>
</feature>
<evidence type="ECO:0000256" key="2">
    <source>
        <dbReference type="ARBA" id="ARBA00005866"/>
    </source>
</evidence>
<evidence type="ECO:0000256" key="4">
    <source>
        <dbReference type="ARBA" id="ARBA00023235"/>
    </source>
</evidence>
<dbReference type="AlphaFoldDB" id="A0A1V8S981"/>
<dbReference type="CDD" id="cd09020">
    <property type="entry name" value="D-hex-6-P-epi_like"/>
    <property type="match status" value="1"/>
</dbReference>
<feature type="compositionally biased region" description="Polar residues" evidence="5">
    <location>
        <begin position="21"/>
        <end position="31"/>
    </location>
</feature>
<evidence type="ECO:0000256" key="5">
    <source>
        <dbReference type="SAM" id="MobiDB-lite"/>
    </source>
</evidence>
<dbReference type="InterPro" id="IPR011013">
    <property type="entry name" value="Gal_mutarotase_sf_dom"/>
</dbReference>
<keyword evidence="4" id="KW-0413">Isomerase</keyword>
<feature type="compositionally biased region" description="Low complexity" evidence="5">
    <location>
        <begin position="380"/>
        <end position="405"/>
    </location>
</feature>
<comment type="catalytic activity">
    <reaction evidence="1">
        <text>alpha-D-glucose 6-phosphate = beta-D-glucose 6-phosphate</text>
        <dbReference type="Rhea" id="RHEA:16249"/>
        <dbReference type="ChEBI" id="CHEBI:58225"/>
        <dbReference type="ChEBI" id="CHEBI:58247"/>
        <dbReference type="EC" id="5.1.3.15"/>
    </reaction>
</comment>
<dbReference type="GO" id="GO:0005975">
    <property type="term" value="P:carbohydrate metabolic process"/>
    <property type="evidence" value="ECO:0007669"/>
    <property type="project" value="InterPro"/>
</dbReference>
<dbReference type="GO" id="GO:0047938">
    <property type="term" value="F:glucose-6-phosphate 1-epimerase activity"/>
    <property type="evidence" value="ECO:0007669"/>
    <property type="project" value="UniProtKB-EC"/>
</dbReference>
<evidence type="ECO:0000256" key="1">
    <source>
        <dbReference type="ARBA" id="ARBA00001096"/>
    </source>
</evidence>
<evidence type="ECO:0000256" key="3">
    <source>
        <dbReference type="ARBA" id="ARBA00012083"/>
    </source>
</evidence>
<dbReference type="PANTHER" id="PTHR11122">
    <property type="entry name" value="APOSPORY-ASSOCIATED PROTEIN C-RELATED"/>
    <property type="match status" value="1"/>
</dbReference>
<dbReference type="Proteomes" id="UP000192596">
    <property type="component" value="Unassembled WGS sequence"/>
</dbReference>
<comment type="caution">
    <text evidence="6">The sequence shown here is derived from an EMBL/GenBank/DDBJ whole genome shotgun (WGS) entry which is preliminary data.</text>
</comment>
<name>A0A1V8S981_9PEZI</name>
<comment type="similarity">
    <text evidence="2">Belongs to the glucose-6-phosphate 1-epimerase family.</text>
</comment>
<dbReference type="STRING" id="1507870.A0A1V8S981"/>
<dbReference type="GO" id="GO:0030246">
    <property type="term" value="F:carbohydrate binding"/>
    <property type="evidence" value="ECO:0007669"/>
    <property type="project" value="InterPro"/>
</dbReference>
<evidence type="ECO:0000313" key="7">
    <source>
        <dbReference type="Proteomes" id="UP000192596"/>
    </source>
</evidence>
<dbReference type="Pfam" id="PF01263">
    <property type="entry name" value="Aldose_epim"/>
    <property type="match status" value="1"/>
</dbReference>
<gene>
    <name evidence="6" type="ORF">B0A48_18327</name>
</gene>
<dbReference type="FunCoup" id="A0A1V8S981">
    <property type="interactions" value="504"/>
</dbReference>
<reference evidence="7" key="1">
    <citation type="submission" date="2017-03" db="EMBL/GenBank/DDBJ databases">
        <title>Genomes of endolithic fungi from Antarctica.</title>
        <authorList>
            <person name="Coleine C."/>
            <person name="Masonjones S."/>
            <person name="Stajich J.E."/>
        </authorList>
    </citation>
    <scope>NUCLEOTIDE SEQUENCE [LARGE SCALE GENOMIC DNA]</scope>
    <source>
        <strain evidence="7">CCFEE 5527</strain>
    </source>
</reference>
<dbReference type="PANTHER" id="PTHR11122:SF13">
    <property type="entry name" value="GLUCOSE-6-PHOSPHATE 1-EPIMERASE"/>
    <property type="match status" value="1"/>
</dbReference>
<evidence type="ECO:0000313" key="6">
    <source>
        <dbReference type="EMBL" id="OQN95480.1"/>
    </source>
</evidence>
<protein>
    <recommendedName>
        <fullName evidence="3">glucose-6-phosphate 1-epimerase</fullName>
        <ecNumber evidence="3">5.1.3.15</ecNumber>
    </recommendedName>
</protein>
<sequence>MERAKKPSMVSTGLDRANRPSILSPSITGPQPTVRIEGGKVTAILPTGDSVEVLLYGATVISWRNNGKENIFVSEAAKLDGSKPVRGGIPVVFPAFGPPPKDHATGALPQHGFARNSTWEYLGKSSSESGALSKGGDDSVKLDFGLSSSNISADHKKAWPYDFGLVYSVTLGKDGLQTMLNVRNEGKEAFEFQMLLHSYWTVDDITKVAINGLGSTTYIDKVLDGGEHTESQTGLKITGEVDRVYKSIKQDTTSISSIDGKPRLDVTRDNISDTVIWNPWIAKTKAMADLRPEDSYKHFVCVEVGSVDGWQKLEPGPSNKGKGKAAAGPPSPQKEGKRKHSGSPEGVEGQKPKRKKSQEFGGSNTAGPSSARPVTPVKPTESATTAAAARGNAPFTTTPAPAGPTLSIGPLAPAVPQSNRSRVRRPFGYSNTFRVLVDTPPNPLVFTLHEDRFCQRSRYFHGQRAWTNLEPKGQSNRVTGLDKPRTKGTVEPMFGRYVAASISEVLEFNETIRGIYNLNFRSYFDLYILADYQGDLRMANSVIDSLITASELSGDLPDWKADIDYLYSGTLPGSKTPRAV</sequence>
<organism evidence="6 7">
    <name type="scientific">Cryoendolithus antarcticus</name>
    <dbReference type="NCBI Taxonomy" id="1507870"/>
    <lineage>
        <taxon>Eukaryota</taxon>
        <taxon>Fungi</taxon>
        <taxon>Dikarya</taxon>
        <taxon>Ascomycota</taxon>
        <taxon>Pezizomycotina</taxon>
        <taxon>Dothideomycetes</taxon>
        <taxon>Dothideomycetidae</taxon>
        <taxon>Cladosporiales</taxon>
        <taxon>Cladosporiaceae</taxon>
        <taxon>Cryoendolithus</taxon>
    </lineage>
</organism>